<keyword evidence="3" id="KW-1185">Reference proteome</keyword>
<feature type="region of interest" description="Disordered" evidence="1">
    <location>
        <begin position="1"/>
        <end position="30"/>
    </location>
</feature>
<evidence type="ECO:0000313" key="3">
    <source>
        <dbReference type="Proteomes" id="UP001165190"/>
    </source>
</evidence>
<dbReference type="EMBL" id="BSYR01000046">
    <property type="protein sequence ID" value="GMJ06931.1"/>
    <property type="molecule type" value="Genomic_DNA"/>
</dbReference>
<accession>A0A9W7J2Z9</accession>
<sequence length="169" mass="18238">METDNPIIEDPNTNKGTNHHRPSSSIISPSSSPNFFLHNGGFGSSQFSDVEMITVQSGSYTSLRDLLPPGSSSPMLSSPTMSTTANNSSWHEIPIKNPLVKHAALAYLQPVGSPAAAGEKGLLGRVKERCCRECGCVLWILDVVLRNVKEVFLQSKGAVVIDDEEDKVD</sequence>
<evidence type="ECO:0000313" key="2">
    <source>
        <dbReference type="EMBL" id="GMJ06931.1"/>
    </source>
</evidence>
<protein>
    <submittedName>
        <fullName evidence="2">Uncharacterized protein</fullName>
    </submittedName>
</protein>
<dbReference type="PANTHER" id="PTHR34569:SF12">
    <property type="entry name" value="TRANSMEMBRANE PROTEIN"/>
    <property type="match status" value="1"/>
</dbReference>
<evidence type="ECO:0000256" key="1">
    <source>
        <dbReference type="SAM" id="MobiDB-lite"/>
    </source>
</evidence>
<proteinExistence type="predicted"/>
<gene>
    <name evidence="2" type="ORF">HRI_004362300</name>
</gene>
<comment type="caution">
    <text evidence="2">The sequence shown here is derived from an EMBL/GenBank/DDBJ whole genome shotgun (WGS) entry which is preliminary data.</text>
</comment>
<dbReference type="PANTHER" id="PTHR34569">
    <property type="entry name" value="EXPRESSED PROTEIN"/>
    <property type="match status" value="1"/>
</dbReference>
<dbReference type="OrthoDB" id="682663at2759"/>
<name>A0A9W7J2Z9_HIBTR</name>
<dbReference type="AlphaFoldDB" id="A0A9W7J2Z9"/>
<organism evidence="2 3">
    <name type="scientific">Hibiscus trionum</name>
    <name type="common">Flower of an hour</name>
    <dbReference type="NCBI Taxonomy" id="183268"/>
    <lineage>
        <taxon>Eukaryota</taxon>
        <taxon>Viridiplantae</taxon>
        <taxon>Streptophyta</taxon>
        <taxon>Embryophyta</taxon>
        <taxon>Tracheophyta</taxon>
        <taxon>Spermatophyta</taxon>
        <taxon>Magnoliopsida</taxon>
        <taxon>eudicotyledons</taxon>
        <taxon>Gunneridae</taxon>
        <taxon>Pentapetalae</taxon>
        <taxon>rosids</taxon>
        <taxon>malvids</taxon>
        <taxon>Malvales</taxon>
        <taxon>Malvaceae</taxon>
        <taxon>Malvoideae</taxon>
        <taxon>Hibiscus</taxon>
    </lineage>
</organism>
<reference evidence="2" key="1">
    <citation type="submission" date="2023-05" db="EMBL/GenBank/DDBJ databases">
        <title>Genome and transcriptome analyses reveal genes involved in the formation of fine ridges on petal epidermal cells in Hibiscus trionum.</title>
        <authorList>
            <person name="Koshimizu S."/>
            <person name="Masuda S."/>
            <person name="Ishii T."/>
            <person name="Shirasu K."/>
            <person name="Hoshino A."/>
            <person name="Arita M."/>
        </authorList>
    </citation>
    <scope>NUCLEOTIDE SEQUENCE</scope>
    <source>
        <strain evidence="2">Hamamatsu line</strain>
    </source>
</reference>
<dbReference type="Proteomes" id="UP001165190">
    <property type="component" value="Unassembled WGS sequence"/>
</dbReference>